<dbReference type="SMART" id="SM00100">
    <property type="entry name" value="cNMP"/>
    <property type="match status" value="1"/>
</dbReference>
<proteinExistence type="predicted"/>
<dbReference type="GO" id="GO:0003677">
    <property type="term" value="F:DNA binding"/>
    <property type="evidence" value="ECO:0007669"/>
    <property type="project" value="UniProtKB-KW"/>
</dbReference>
<dbReference type="InterPro" id="IPR018490">
    <property type="entry name" value="cNMP-bd_dom_sf"/>
</dbReference>
<keyword evidence="3" id="KW-0804">Transcription</keyword>
<dbReference type="AlphaFoldDB" id="A0AAE7CMX8"/>
<dbReference type="CDD" id="cd00038">
    <property type="entry name" value="CAP_ED"/>
    <property type="match status" value="1"/>
</dbReference>
<organism evidence="7 8">
    <name type="scientific">Streptomyces antibioticus</name>
    <dbReference type="NCBI Taxonomy" id="1890"/>
    <lineage>
        <taxon>Bacteria</taxon>
        <taxon>Bacillati</taxon>
        <taxon>Actinomycetota</taxon>
        <taxon>Actinomycetes</taxon>
        <taxon>Kitasatosporales</taxon>
        <taxon>Streptomycetaceae</taxon>
        <taxon>Streptomyces</taxon>
    </lineage>
</organism>
<dbReference type="PROSITE" id="PS50042">
    <property type="entry name" value="CNMP_BINDING_3"/>
    <property type="match status" value="1"/>
</dbReference>
<feature type="domain" description="HTH crp-type" evidence="6">
    <location>
        <begin position="185"/>
        <end position="258"/>
    </location>
</feature>
<dbReference type="InterPro" id="IPR000595">
    <property type="entry name" value="cNMP-bd_dom"/>
</dbReference>
<dbReference type="Gene3D" id="2.60.120.10">
    <property type="entry name" value="Jelly Rolls"/>
    <property type="match status" value="1"/>
</dbReference>
<dbReference type="PANTHER" id="PTHR24567:SF74">
    <property type="entry name" value="HTH-TYPE TRANSCRIPTIONAL REGULATOR ARCR"/>
    <property type="match status" value="1"/>
</dbReference>
<name>A0AAE7CMX8_STRAT</name>
<reference evidence="7 8" key="1">
    <citation type="submission" date="2020-03" db="EMBL/GenBank/DDBJ databases">
        <title>Is there a link between lipid content and antibiotic production in Streptomyces?</title>
        <authorList>
            <person name="David M."/>
            <person name="Lejeune C."/>
            <person name="Abreu S."/>
            <person name="Thibessard A."/>
            <person name="Leblond P."/>
            <person name="Chaminade P."/>
            <person name="Virolle M.-J."/>
        </authorList>
    </citation>
    <scope>NUCLEOTIDE SEQUENCE [LARGE SCALE GENOMIC DNA]</scope>
    <source>
        <strain evidence="7 8">DSM 41481</strain>
    </source>
</reference>
<dbReference type="InterPro" id="IPR036390">
    <property type="entry name" value="WH_DNA-bd_sf"/>
</dbReference>
<keyword evidence="1" id="KW-0805">Transcription regulation</keyword>
<keyword evidence="2" id="KW-0238">DNA-binding</keyword>
<evidence type="ECO:0000259" key="5">
    <source>
        <dbReference type="PROSITE" id="PS50042"/>
    </source>
</evidence>
<dbReference type="InterPro" id="IPR014710">
    <property type="entry name" value="RmlC-like_jellyroll"/>
</dbReference>
<dbReference type="Pfam" id="PF00027">
    <property type="entry name" value="cNMP_binding"/>
    <property type="match status" value="1"/>
</dbReference>
<dbReference type="Proteomes" id="UP000502504">
    <property type="component" value="Chromosome"/>
</dbReference>
<dbReference type="GO" id="GO:0005829">
    <property type="term" value="C:cytosol"/>
    <property type="evidence" value="ECO:0007669"/>
    <property type="project" value="TreeGrafter"/>
</dbReference>
<evidence type="ECO:0000259" key="6">
    <source>
        <dbReference type="PROSITE" id="PS51063"/>
    </source>
</evidence>
<dbReference type="InterPro" id="IPR012318">
    <property type="entry name" value="HTH_CRP"/>
</dbReference>
<dbReference type="SUPFAM" id="SSF46785">
    <property type="entry name" value="Winged helix' DNA-binding domain"/>
    <property type="match status" value="1"/>
</dbReference>
<dbReference type="EMBL" id="CP050692">
    <property type="protein sequence ID" value="QIT47151.1"/>
    <property type="molecule type" value="Genomic_DNA"/>
</dbReference>
<sequence>MTTSGQQAVGPRSSVRARLRGRSDEVRSEATRQGRGGRSPGGRYHWTPGSLLAELPPDAAERFLGLGRPVTFAAGDRLISEGSSETSPFLILTGCVKVTSDAQDGGTVLLALRTPGEVVGELAALDDRPRSATVTAVRPTLTRVMTARALREHLRASADASEAMHRAMAGKLRGATRYRVDAASGSATTRVARVLDYLLQHHAQPAPDGLRISVPLSHTDLAALANISDASVQRALRSLRDTGAVTTRYRNVLVREPALLRTIAARETS</sequence>
<evidence type="ECO:0000256" key="3">
    <source>
        <dbReference type="ARBA" id="ARBA00023163"/>
    </source>
</evidence>
<gene>
    <name evidence="7" type="ORF">HCX60_29540</name>
</gene>
<dbReference type="RefSeq" id="WP_078635273.1">
    <property type="nucleotide sequence ID" value="NZ_CM007717.1"/>
</dbReference>
<evidence type="ECO:0000256" key="1">
    <source>
        <dbReference type="ARBA" id="ARBA00023015"/>
    </source>
</evidence>
<protein>
    <submittedName>
        <fullName evidence="7">Crp/Fnr family transcriptional regulator</fullName>
    </submittedName>
</protein>
<evidence type="ECO:0000313" key="8">
    <source>
        <dbReference type="Proteomes" id="UP000502504"/>
    </source>
</evidence>
<dbReference type="GO" id="GO:0003700">
    <property type="term" value="F:DNA-binding transcription factor activity"/>
    <property type="evidence" value="ECO:0007669"/>
    <property type="project" value="TreeGrafter"/>
</dbReference>
<evidence type="ECO:0000256" key="2">
    <source>
        <dbReference type="ARBA" id="ARBA00023125"/>
    </source>
</evidence>
<evidence type="ECO:0000256" key="4">
    <source>
        <dbReference type="SAM" id="MobiDB-lite"/>
    </source>
</evidence>
<dbReference type="Pfam" id="PF13545">
    <property type="entry name" value="HTH_Crp_2"/>
    <property type="match status" value="1"/>
</dbReference>
<dbReference type="SUPFAM" id="SSF51206">
    <property type="entry name" value="cAMP-binding domain-like"/>
    <property type="match status" value="1"/>
</dbReference>
<feature type="region of interest" description="Disordered" evidence="4">
    <location>
        <begin position="1"/>
        <end position="48"/>
    </location>
</feature>
<accession>A0AAE7CMX8</accession>
<evidence type="ECO:0000313" key="7">
    <source>
        <dbReference type="EMBL" id="QIT47151.1"/>
    </source>
</evidence>
<dbReference type="PROSITE" id="PS51063">
    <property type="entry name" value="HTH_CRP_2"/>
    <property type="match status" value="1"/>
</dbReference>
<dbReference type="InterPro" id="IPR050397">
    <property type="entry name" value="Env_Response_Regulators"/>
</dbReference>
<dbReference type="PANTHER" id="PTHR24567">
    <property type="entry name" value="CRP FAMILY TRANSCRIPTIONAL REGULATORY PROTEIN"/>
    <property type="match status" value="1"/>
</dbReference>
<feature type="domain" description="Cyclic nucleotide-binding" evidence="5">
    <location>
        <begin position="51"/>
        <end position="171"/>
    </location>
</feature>
<feature type="compositionally biased region" description="Basic and acidic residues" evidence="4">
    <location>
        <begin position="21"/>
        <end position="32"/>
    </location>
</feature>